<protein>
    <submittedName>
        <fullName evidence="1">Gamma-glutamyl-gamma-aminobutyrate hydrolase family protein</fullName>
    </submittedName>
</protein>
<gene>
    <name evidence="1" type="ORF">ACFPTP_01270</name>
</gene>
<dbReference type="InterPro" id="IPR029062">
    <property type="entry name" value="Class_I_gatase-like"/>
</dbReference>
<sequence>MKPVIGITSNLDSTAHMLQNTYIQAVISGGGIPFIVPTGVENDAQQIAALLDGLVISGGGDLNPILFNEEPLPQLGNVTPERDSAELELVRHMLAADKPILGICRGHQVLNVAFGGTLYQDIISQSASPLLQHDQKAKRDHPSHAVHVEKGTRLASIANSEKILVNSFHHQALKDIPAPLIVSGKASDGIVEAVESTDHHFVVGVQWHPEALMQNEDQVSMRLFEAYMKACTERMAAVEYH</sequence>
<keyword evidence="1" id="KW-0378">Hydrolase</keyword>
<dbReference type="Gene3D" id="3.40.50.880">
    <property type="match status" value="1"/>
</dbReference>
<dbReference type="Pfam" id="PF07722">
    <property type="entry name" value="Peptidase_C26"/>
    <property type="match status" value="1"/>
</dbReference>
<dbReference type="GO" id="GO:0016787">
    <property type="term" value="F:hydrolase activity"/>
    <property type="evidence" value="ECO:0007669"/>
    <property type="project" value="UniProtKB-KW"/>
</dbReference>
<dbReference type="PROSITE" id="PS51273">
    <property type="entry name" value="GATASE_TYPE_1"/>
    <property type="match status" value="1"/>
</dbReference>
<dbReference type="Proteomes" id="UP001596071">
    <property type="component" value="Unassembled WGS sequence"/>
</dbReference>
<dbReference type="InterPro" id="IPR011697">
    <property type="entry name" value="Peptidase_C26"/>
</dbReference>
<dbReference type="PANTHER" id="PTHR43235">
    <property type="entry name" value="GLUTAMINE AMIDOTRANSFERASE PB2B2.05-RELATED"/>
    <property type="match status" value="1"/>
</dbReference>
<dbReference type="CDD" id="cd01745">
    <property type="entry name" value="GATase1_2"/>
    <property type="match status" value="1"/>
</dbReference>
<dbReference type="PANTHER" id="PTHR43235:SF1">
    <property type="entry name" value="GLUTAMINE AMIDOTRANSFERASE PB2B2.05-RELATED"/>
    <property type="match status" value="1"/>
</dbReference>
<proteinExistence type="predicted"/>
<dbReference type="RefSeq" id="WP_381441568.1">
    <property type="nucleotide sequence ID" value="NZ_JBHSNP010000002.1"/>
</dbReference>
<dbReference type="SUPFAM" id="SSF52317">
    <property type="entry name" value="Class I glutamine amidotransferase-like"/>
    <property type="match status" value="1"/>
</dbReference>
<dbReference type="EMBL" id="JBHSNP010000002">
    <property type="protein sequence ID" value="MFC5601898.1"/>
    <property type="molecule type" value="Genomic_DNA"/>
</dbReference>
<comment type="caution">
    <text evidence="1">The sequence shown here is derived from an EMBL/GenBank/DDBJ whole genome shotgun (WGS) entry which is preliminary data.</text>
</comment>
<dbReference type="PRINTS" id="PR00097">
    <property type="entry name" value="ANTSNTHASEII"/>
</dbReference>
<accession>A0ABW0TVM4</accession>
<dbReference type="InterPro" id="IPR044668">
    <property type="entry name" value="PuuD-like"/>
</dbReference>
<keyword evidence="2" id="KW-1185">Reference proteome</keyword>
<organism evidence="1 2">
    <name type="scientific">Sporosarcina koreensis</name>
    <dbReference type="NCBI Taxonomy" id="334735"/>
    <lineage>
        <taxon>Bacteria</taxon>
        <taxon>Bacillati</taxon>
        <taxon>Bacillota</taxon>
        <taxon>Bacilli</taxon>
        <taxon>Bacillales</taxon>
        <taxon>Caryophanaceae</taxon>
        <taxon>Sporosarcina</taxon>
    </lineage>
</organism>
<evidence type="ECO:0000313" key="2">
    <source>
        <dbReference type="Proteomes" id="UP001596071"/>
    </source>
</evidence>
<dbReference type="PRINTS" id="PR00096">
    <property type="entry name" value="GATASE"/>
</dbReference>
<reference evidence="2" key="1">
    <citation type="journal article" date="2019" name="Int. J. Syst. Evol. Microbiol.">
        <title>The Global Catalogue of Microorganisms (GCM) 10K type strain sequencing project: providing services to taxonomists for standard genome sequencing and annotation.</title>
        <authorList>
            <consortium name="The Broad Institute Genomics Platform"/>
            <consortium name="The Broad Institute Genome Sequencing Center for Infectious Disease"/>
            <person name="Wu L."/>
            <person name="Ma J."/>
        </authorList>
    </citation>
    <scope>NUCLEOTIDE SEQUENCE [LARGE SCALE GENOMIC DNA]</scope>
    <source>
        <strain evidence="2">KACC 11299</strain>
    </source>
</reference>
<name>A0ABW0TVM4_9BACL</name>
<evidence type="ECO:0000313" key="1">
    <source>
        <dbReference type="EMBL" id="MFC5601898.1"/>
    </source>
</evidence>